<dbReference type="PROSITE" id="PS50214">
    <property type="entry name" value="DISINTEGRIN_2"/>
    <property type="match status" value="1"/>
</dbReference>
<feature type="domain" description="Peptidase M12B" evidence="19">
    <location>
        <begin position="197"/>
        <end position="393"/>
    </location>
</feature>
<feature type="disulfide bond" evidence="13">
    <location>
        <begin position="348"/>
        <end position="372"/>
    </location>
</feature>
<feature type="disulfide bond" evidence="12">
    <location>
        <begin position="641"/>
        <end position="650"/>
    </location>
</feature>
<dbReference type="CDD" id="cd04269">
    <property type="entry name" value="ZnMc_adamalysin_II_like"/>
    <property type="match status" value="1"/>
</dbReference>
<dbReference type="InterPro" id="IPR006586">
    <property type="entry name" value="ADAM_Cys-rich"/>
</dbReference>
<dbReference type="PRINTS" id="PR00289">
    <property type="entry name" value="DISINTEGRIN"/>
</dbReference>
<dbReference type="Ensembl" id="ENSMAMT00000030393.2">
    <property type="protein sequence ID" value="ENSMAMP00000029626.1"/>
    <property type="gene ID" value="ENSMAMG00000019956.2"/>
</dbReference>
<dbReference type="PROSITE" id="PS01186">
    <property type="entry name" value="EGF_2"/>
    <property type="match status" value="1"/>
</dbReference>
<dbReference type="SUPFAM" id="SSF55486">
    <property type="entry name" value="Metalloproteases ('zincins'), catalytic domain"/>
    <property type="match status" value="1"/>
</dbReference>
<evidence type="ECO:0000256" key="3">
    <source>
        <dbReference type="ARBA" id="ARBA00022536"/>
    </source>
</evidence>
<evidence type="ECO:0000256" key="15">
    <source>
        <dbReference type="SAM" id="Phobius"/>
    </source>
</evidence>
<dbReference type="GO" id="GO:0006508">
    <property type="term" value="P:proteolysis"/>
    <property type="evidence" value="ECO:0007669"/>
    <property type="project" value="InterPro"/>
</dbReference>
<dbReference type="InterPro" id="IPR034027">
    <property type="entry name" value="Reprolysin_adamalysin"/>
</dbReference>
<dbReference type="STRING" id="205130.ENSMAMP00000029626"/>
<evidence type="ECO:0000259" key="17">
    <source>
        <dbReference type="PROSITE" id="PS50026"/>
    </source>
</evidence>
<evidence type="ECO:0000256" key="4">
    <source>
        <dbReference type="ARBA" id="ARBA00022692"/>
    </source>
</evidence>
<feature type="domain" description="EGF-like" evidence="17">
    <location>
        <begin position="619"/>
        <end position="651"/>
    </location>
</feature>
<evidence type="ECO:0000313" key="20">
    <source>
        <dbReference type="Ensembl" id="ENSMAMP00000029626.1"/>
    </source>
</evidence>
<evidence type="ECO:0000256" key="16">
    <source>
        <dbReference type="SAM" id="SignalP"/>
    </source>
</evidence>
<evidence type="ECO:0000256" key="7">
    <source>
        <dbReference type="ARBA" id="ARBA00022833"/>
    </source>
</evidence>
<evidence type="ECO:0000256" key="5">
    <source>
        <dbReference type="ARBA" id="ARBA00022723"/>
    </source>
</evidence>
<feature type="binding site" evidence="13">
    <location>
        <position position="336"/>
    </location>
    <ligand>
        <name>Zn(2+)</name>
        <dbReference type="ChEBI" id="CHEBI:29105"/>
        <note>catalytic</note>
    </ligand>
</feature>
<dbReference type="Pfam" id="PF01421">
    <property type="entry name" value="Reprolysin"/>
    <property type="match status" value="1"/>
</dbReference>
<reference evidence="20" key="1">
    <citation type="submission" date="2025-08" db="UniProtKB">
        <authorList>
            <consortium name="Ensembl"/>
        </authorList>
    </citation>
    <scope>IDENTIFICATION</scope>
</reference>
<evidence type="ECO:0000256" key="6">
    <source>
        <dbReference type="ARBA" id="ARBA00022801"/>
    </source>
</evidence>
<evidence type="ECO:0000256" key="1">
    <source>
        <dbReference type="ARBA" id="ARBA00001947"/>
    </source>
</evidence>
<dbReference type="Pfam" id="PF01562">
    <property type="entry name" value="Pep_M12B_propep"/>
    <property type="match status" value="1"/>
</dbReference>
<dbReference type="InterPro" id="IPR001590">
    <property type="entry name" value="Peptidase_M12B"/>
</dbReference>
<feature type="region of interest" description="Disordered" evidence="14">
    <location>
        <begin position="723"/>
        <end position="746"/>
    </location>
</feature>
<comment type="cofactor">
    <cofactor evidence="1">
        <name>Zn(2+)</name>
        <dbReference type="ChEBI" id="CHEBI:29105"/>
    </cofactor>
</comment>
<evidence type="ECO:0000256" key="13">
    <source>
        <dbReference type="PROSITE-ProRule" id="PRU00276"/>
    </source>
</evidence>
<dbReference type="InterPro" id="IPR000742">
    <property type="entry name" value="EGF"/>
</dbReference>
<feature type="disulfide bond" evidence="12">
    <location>
        <begin position="623"/>
        <end position="633"/>
    </location>
</feature>
<feature type="binding site" evidence="13">
    <location>
        <position position="332"/>
    </location>
    <ligand>
        <name>Zn(2+)</name>
        <dbReference type="ChEBI" id="CHEBI:29105"/>
        <note>catalytic</note>
    </ligand>
</feature>
<dbReference type="GO" id="GO:0046872">
    <property type="term" value="F:metal ion binding"/>
    <property type="evidence" value="ECO:0007669"/>
    <property type="project" value="UniProtKB-KW"/>
</dbReference>
<name>A0A3Q3N2Q3_9TELE</name>
<evidence type="ECO:0000313" key="21">
    <source>
        <dbReference type="Proteomes" id="UP000261640"/>
    </source>
</evidence>
<dbReference type="Pfam" id="PF07974">
    <property type="entry name" value="EGF_2"/>
    <property type="match status" value="1"/>
</dbReference>
<keyword evidence="10 12" id="KW-1015">Disulfide bond</keyword>
<evidence type="ECO:0000256" key="10">
    <source>
        <dbReference type="ARBA" id="ARBA00023157"/>
    </source>
</evidence>
<keyword evidence="3 12" id="KW-0245">EGF-like domain</keyword>
<dbReference type="SMART" id="SM00050">
    <property type="entry name" value="DISIN"/>
    <property type="match status" value="1"/>
</dbReference>
<dbReference type="Gene3D" id="3.40.390.10">
    <property type="entry name" value="Collagenase (Catalytic Domain)"/>
    <property type="match status" value="1"/>
</dbReference>
<feature type="transmembrane region" description="Helical" evidence="15">
    <location>
        <begin position="664"/>
        <end position="688"/>
    </location>
</feature>
<dbReference type="PANTHER" id="PTHR11905:SF32">
    <property type="entry name" value="DISINTEGRIN AND METALLOPROTEINASE DOMAIN-CONTAINING PROTEIN 28"/>
    <property type="match status" value="1"/>
</dbReference>
<feature type="disulfide bond" evidence="11">
    <location>
        <begin position="459"/>
        <end position="479"/>
    </location>
</feature>
<keyword evidence="5 13" id="KW-0479">Metal-binding</keyword>
<keyword evidence="21" id="KW-1185">Reference proteome</keyword>
<evidence type="ECO:0000256" key="12">
    <source>
        <dbReference type="PROSITE-ProRule" id="PRU00076"/>
    </source>
</evidence>
<keyword evidence="7 13" id="KW-0862">Zinc</keyword>
<reference evidence="20" key="2">
    <citation type="submission" date="2025-09" db="UniProtKB">
        <authorList>
            <consortium name="Ensembl"/>
        </authorList>
    </citation>
    <scope>IDENTIFICATION</scope>
</reference>
<feature type="domain" description="Disintegrin" evidence="18">
    <location>
        <begin position="401"/>
        <end position="487"/>
    </location>
</feature>
<dbReference type="InterPro" id="IPR001762">
    <property type="entry name" value="Disintegrin_dom"/>
</dbReference>
<accession>A0A3Q3N2Q3</accession>
<keyword evidence="16" id="KW-0732">Signal</keyword>
<dbReference type="Gene3D" id="4.10.70.10">
    <property type="entry name" value="Disintegrin domain"/>
    <property type="match status" value="1"/>
</dbReference>
<feature type="disulfide bond" evidence="13">
    <location>
        <begin position="308"/>
        <end position="388"/>
    </location>
</feature>
<dbReference type="Pfam" id="PF00200">
    <property type="entry name" value="Disintegrin"/>
    <property type="match status" value="1"/>
</dbReference>
<organism evidence="20 21">
    <name type="scientific">Mastacembelus armatus</name>
    <name type="common">zig-zag eel</name>
    <dbReference type="NCBI Taxonomy" id="205130"/>
    <lineage>
        <taxon>Eukaryota</taxon>
        <taxon>Metazoa</taxon>
        <taxon>Chordata</taxon>
        <taxon>Craniata</taxon>
        <taxon>Vertebrata</taxon>
        <taxon>Euteleostomi</taxon>
        <taxon>Actinopterygii</taxon>
        <taxon>Neopterygii</taxon>
        <taxon>Teleostei</taxon>
        <taxon>Neoteleostei</taxon>
        <taxon>Acanthomorphata</taxon>
        <taxon>Anabantaria</taxon>
        <taxon>Synbranchiformes</taxon>
        <taxon>Mastacembelidae</taxon>
        <taxon>Mastacembelus</taxon>
    </lineage>
</organism>
<dbReference type="InterPro" id="IPR002870">
    <property type="entry name" value="Peptidase_M12B_N"/>
</dbReference>
<dbReference type="InterPro" id="IPR036436">
    <property type="entry name" value="Disintegrin_dom_sf"/>
</dbReference>
<feature type="signal peptide" evidence="16">
    <location>
        <begin position="1"/>
        <end position="21"/>
    </location>
</feature>
<dbReference type="AlphaFoldDB" id="A0A3Q3N2Q3"/>
<sequence>MTQMLLLWVLILNASLKPSEGHRKEFEEVKDYEVVRPIKLHTVRKRDTEHLRPETVTYAMMVGGKDIEMQLEKNYELLTKDYTETYYQDDGTRVTTTPDDIDHCYYHGRIVNDSGSSVSISTCDGLRGYFRTSAQRYLIEPLSGSDEGDHAVMTFDEKNYTPAVCGVTNTSWSDDFEPPTSRSRSRSGGISIVQQQKYIELVLVADNREYIKMKQDQTMLRKKIFEIVNFVNLVYKPLRTFIALVGLEIWSNGDLITVTPPAGANLDAFMKWRNSDLVKRIKHDNAHLISAIDFEGPTVGLAYIGTFCSGHSVGVIQDHNDRAIAVGATLAHEMGHNLGMDHDDSSACVCSAESCIMAAALSWIIPWTFSSCSSSNYEKYLTARSPSCILDKPDYRSLITPSVCGNGFVETGEQCDCGTVEDCSNPCCNATTCTLSEGSECADGECCESCKILPHSRECRRKQDECDLAEYCDGKRATCPEDVFAVNGIPCKGDLGYCYNGQCPERPNQCVKLYGSSATEARPTCYDQNLRGTYYAFCTRPANDKYIPCQKGDMFCGKLFCQGGNENPNYGRMVRFGDCKAAFFEDFTKDFGQVDTGTKCGDGKVCSENQCMDLETAYRNINCSAKCSGHGVCNHKNKCQCEPGWMPPNCDSQDTTFTHLSNGVIIAIVVAIILVVLGIIAGVVGFIWKKRQSPVLPTAYTQRKQPAVNSNVQYLNKESVPVPQIAHPKPRGAPPPPPPAGNRLKPTNQNYVAARQVTSMPLNTLYAYYLENIRANVFVCMTS</sequence>
<dbReference type="FunFam" id="3.40.390.10:FF:000002">
    <property type="entry name" value="Disintegrin and metalloproteinase domain-containing protein 22"/>
    <property type="match status" value="1"/>
</dbReference>
<keyword evidence="6" id="KW-0378">Hydrolase</keyword>
<dbReference type="GO" id="GO:0004222">
    <property type="term" value="F:metalloendopeptidase activity"/>
    <property type="evidence" value="ECO:0007669"/>
    <property type="project" value="InterPro"/>
</dbReference>
<dbReference type="PANTHER" id="PTHR11905">
    <property type="entry name" value="ADAM A DISINTEGRIN AND METALLOPROTEASE DOMAIN"/>
    <property type="match status" value="1"/>
</dbReference>
<protein>
    <submittedName>
        <fullName evidence="20">ADAM metallopeptidase domain 28</fullName>
    </submittedName>
</protein>
<evidence type="ECO:0000256" key="14">
    <source>
        <dbReference type="SAM" id="MobiDB-lite"/>
    </source>
</evidence>
<dbReference type="GO" id="GO:0005886">
    <property type="term" value="C:plasma membrane"/>
    <property type="evidence" value="ECO:0007669"/>
    <property type="project" value="UniProtKB-ARBA"/>
</dbReference>
<dbReference type="InterPro" id="IPR018358">
    <property type="entry name" value="Disintegrin_CS"/>
</dbReference>
<feature type="chain" id="PRO_5018735529" evidence="16">
    <location>
        <begin position="22"/>
        <end position="783"/>
    </location>
</feature>
<feature type="disulfide bond" evidence="13">
    <location>
        <begin position="350"/>
        <end position="355"/>
    </location>
</feature>
<dbReference type="InterPro" id="IPR013111">
    <property type="entry name" value="EGF_extracell"/>
</dbReference>
<dbReference type="Pfam" id="PF08516">
    <property type="entry name" value="ADAM_CR"/>
    <property type="match status" value="1"/>
</dbReference>
<evidence type="ECO:0000256" key="2">
    <source>
        <dbReference type="ARBA" id="ARBA00004479"/>
    </source>
</evidence>
<dbReference type="InParanoid" id="A0A3Q3N2Q3"/>
<dbReference type="SUPFAM" id="SSF57552">
    <property type="entry name" value="Blood coagulation inhibitor (disintegrin)"/>
    <property type="match status" value="1"/>
</dbReference>
<dbReference type="FunFam" id="4.10.70.10:FF:000001">
    <property type="entry name" value="Disintegrin and metalloproteinase domain-containing protein 22"/>
    <property type="match status" value="1"/>
</dbReference>
<dbReference type="PROSITE" id="PS00427">
    <property type="entry name" value="DISINTEGRIN_1"/>
    <property type="match status" value="1"/>
</dbReference>
<evidence type="ECO:0000259" key="18">
    <source>
        <dbReference type="PROSITE" id="PS50214"/>
    </source>
</evidence>
<comment type="caution">
    <text evidence="12">Lacks conserved residue(s) required for the propagation of feature annotation.</text>
</comment>
<dbReference type="PROSITE" id="PS50026">
    <property type="entry name" value="EGF_3"/>
    <property type="match status" value="1"/>
</dbReference>
<keyword evidence="4 15" id="KW-0812">Transmembrane</keyword>
<evidence type="ECO:0000256" key="8">
    <source>
        <dbReference type="ARBA" id="ARBA00022989"/>
    </source>
</evidence>
<feature type="compositionally biased region" description="Pro residues" evidence="14">
    <location>
        <begin position="731"/>
        <end position="740"/>
    </location>
</feature>
<proteinExistence type="predicted"/>
<feature type="active site" evidence="13">
    <location>
        <position position="333"/>
    </location>
</feature>
<evidence type="ECO:0000256" key="9">
    <source>
        <dbReference type="ARBA" id="ARBA00023136"/>
    </source>
</evidence>
<dbReference type="Proteomes" id="UP000261640">
    <property type="component" value="Unplaced"/>
</dbReference>
<evidence type="ECO:0000259" key="19">
    <source>
        <dbReference type="PROSITE" id="PS50215"/>
    </source>
</evidence>
<feature type="binding site" evidence="13">
    <location>
        <position position="342"/>
    </location>
    <ligand>
        <name>Zn(2+)</name>
        <dbReference type="ChEBI" id="CHEBI:29105"/>
        <note>catalytic</note>
    </ligand>
</feature>
<dbReference type="GeneTree" id="ENSGT00940000156716"/>
<comment type="subcellular location">
    <subcellularLocation>
        <location evidence="2">Membrane</location>
        <topology evidence="2">Single-pass type I membrane protein</topology>
    </subcellularLocation>
</comment>
<keyword evidence="9 15" id="KW-0472">Membrane</keyword>
<keyword evidence="8 15" id="KW-1133">Transmembrane helix</keyword>
<evidence type="ECO:0000256" key="11">
    <source>
        <dbReference type="PROSITE-ProRule" id="PRU00068"/>
    </source>
</evidence>
<dbReference type="PROSITE" id="PS50215">
    <property type="entry name" value="ADAM_MEPRO"/>
    <property type="match status" value="1"/>
</dbReference>
<dbReference type="InterPro" id="IPR024079">
    <property type="entry name" value="MetalloPept_cat_dom_sf"/>
</dbReference>
<dbReference type="SMART" id="SM00608">
    <property type="entry name" value="ACR"/>
    <property type="match status" value="1"/>
</dbReference>